<proteinExistence type="predicted"/>
<sequence length="109" mass="12976">MSYFLLYLPFFGRLLSILRSLFLPFSPVFSHRACFSLPFTSSFGRLPSLVSIYLYHLFRLCFFSRVNPELCRVFLPPRLRLLFVWCDFPFSFFLCTLKGQLVWLQKGKI</sequence>
<dbReference type="AlphaFoldDB" id="A0A2M3ZNA3"/>
<evidence type="ECO:0000313" key="1">
    <source>
        <dbReference type="EMBL" id="MBW30016.1"/>
    </source>
</evidence>
<accession>A0A2M3ZNA3</accession>
<name>A0A2M3ZNA3_9DIPT</name>
<organism evidence="1">
    <name type="scientific">Anopheles braziliensis</name>
    <dbReference type="NCBI Taxonomy" id="58242"/>
    <lineage>
        <taxon>Eukaryota</taxon>
        <taxon>Metazoa</taxon>
        <taxon>Ecdysozoa</taxon>
        <taxon>Arthropoda</taxon>
        <taxon>Hexapoda</taxon>
        <taxon>Insecta</taxon>
        <taxon>Pterygota</taxon>
        <taxon>Neoptera</taxon>
        <taxon>Endopterygota</taxon>
        <taxon>Diptera</taxon>
        <taxon>Nematocera</taxon>
        <taxon>Culicoidea</taxon>
        <taxon>Culicidae</taxon>
        <taxon>Anophelinae</taxon>
        <taxon>Anopheles</taxon>
    </lineage>
</organism>
<protein>
    <submittedName>
        <fullName evidence="1">Putative secreted peptide</fullName>
    </submittedName>
</protein>
<reference evidence="1" key="1">
    <citation type="submission" date="2018-01" db="EMBL/GenBank/DDBJ databases">
        <title>An insight into the sialome of Amazonian anophelines.</title>
        <authorList>
            <person name="Ribeiro J.M."/>
            <person name="Scarpassa V."/>
            <person name="Calvo E."/>
        </authorList>
    </citation>
    <scope>NUCLEOTIDE SEQUENCE</scope>
    <source>
        <tissue evidence="1">Salivary glands</tissue>
    </source>
</reference>
<dbReference type="EMBL" id="GGFM01009265">
    <property type="protein sequence ID" value="MBW30016.1"/>
    <property type="molecule type" value="Transcribed_RNA"/>
</dbReference>